<reference evidence="2 3" key="1">
    <citation type="submission" date="2019-03" db="EMBL/GenBank/DDBJ databases">
        <title>First draft genome of Liparis tanakae, snailfish: a comprehensive survey of snailfish specific genes.</title>
        <authorList>
            <person name="Kim W."/>
            <person name="Song I."/>
            <person name="Jeong J.-H."/>
            <person name="Kim D."/>
            <person name="Kim S."/>
            <person name="Ryu S."/>
            <person name="Song J.Y."/>
            <person name="Lee S.K."/>
        </authorList>
    </citation>
    <scope>NUCLEOTIDE SEQUENCE [LARGE SCALE GENOMIC DNA]</scope>
    <source>
        <tissue evidence="2">Muscle</tissue>
    </source>
</reference>
<evidence type="ECO:0000313" key="2">
    <source>
        <dbReference type="EMBL" id="TNN29151.1"/>
    </source>
</evidence>
<proteinExistence type="predicted"/>
<keyword evidence="1" id="KW-1133">Transmembrane helix</keyword>
<name>A0A4Z2EKJ5_9TELE</name>
<dbReference type="EMBL" id="SRLO01006008">
    <property type="protein sequence ID" value="TNN29151.1"/>
    <property type="molecule type" value="Genomic_DNA"/>
</dbReference>
<comment type="caution">
    <text evidence="2">The sequence shown here is derived from an EMBL/GenBank/DDBJ whole genome shotgun (WGS) entry which is preliminary data.</text>
</comment>
<feature type="transmembrane region" description="Helical" evidence="1">
    <location>
        <begin position="37"/>
        <end position="64"/>
    </location>
</feature>
<sequence>MVVTRLELELRYQGNKLRGVTWKLTRSEHGFIPESSWLIAAQVIVPYLVSGLGLVSAGIVMDLIQMWAEESPGMGRSFHESLEGDGTEVRERASNRCYRCKWAVSRDILPTISPEHLKPSRTCQLES</sequence>
<gene>
    <name evidence="2" type="primary">Slc41a3_1</name>
    <name evidence="2" type="ORF">EYF80_060700</name>
</gene>
<keyword evidence="3" id="KW-1185">Reference proteome</keyword>
<evidence type="ECO:0000313" key="3">
    <source>
        <dbReference type="Proteomes" id="UP000314294"/>
    </source>
</evidence>
<protein>
    <submittedName>
        <fullName evidence="2">Solute carrier family 41 member 3</fullName>
    </submittedName>
</protein>
<evidence type="ECO:0000256" key="1">
    <source>
        <dbReference type="SAM" id="Phobius"/>
    </source>
</evidence>
<dbReference type="AlphaFoldDB" id="A0A4Z2EKJ5"/>
<accession>A0A4Z2EKJ5</accession>
<dbReference type="OrthoDB" id="8937013at2759"/>
<dbReference type="Proteomes" id="UP000314294">
    <property type="component" value="Unassembled WGS sequence"/>
</dbReference>
<organism evidence="2 3">
    <name type="scientific">Liparis tanakae</name>
    <name type="common">Tanaka's snailfish</name>
    <dbReference type="NCBI Taxonomy" id="230148"/>
    <lineage>
        <taxon>Eukaryota</taxon>
        <taxon>Metazoa</taxon>
        <taxon>Chordata</taxon>
        <taxon>Craniata</taxon>
        <taxon>Vertebrata</taxon>
        <taxon>Euteleostomi</taxon>
        <taxon>Actinopterygii</taxon>
        <taxon>Neopterygii</taxon>
        <taxon>Teleostei</taxon>
        <taxon>Neoteleostei</taxon>
        <taxon>Acanthomorphata</taxon>
        <taxon>Eupercaria</taxon>
        <taxon>Perciformes</taxon>
        <taxon>Cottioidei</taxon>
        <taxon>Cottales</taxon>
        <taxon>Liparidae</taxon>
        <taxon>Liparis</taxon>
    </lineage>
</organism>
<keyword evidence="1" id="KW-0472">Membrane</keyword>
<keyword evidence="1" id="KW-0812">Transmembrane</keyword>